<evidence type="ECO:0000313" key="3">
    <source>
        <dbReference type="EMBL" id="MDB8686941.1"/>
    </source>
</evidence>
<proteinExistence type="predicted"/>
<reference evidence="5 6" key="1">
    <citation type="submission" date="2018-08" db="EMBL/GenBank/DDBJ databases">
        <title>A genome reference for cultivated species of the human gut microbiota.</title>
        <authorList>
            <person name="Zou Y."/>
            <person name="Xue W."/>
            <person name="Luo G."/>
        </authorList>
    </citation>
    <scope>NUCLEOTIDE SEQUENCE [LARGE SCALE GENOMIC DNA]</scope>
    <source>
        <strain evidence="5 6">AF33-12</strain>
    </source>
</reference>
<dbReference type="EMBL" id="JAAIRV010000014">
    <property type="protein sequence ID" value="NSI58450.1"/>
    <property type="molecule type" value="Genomic_DNA"/>
</dbReference>
<dbReference type="AlphaFoldDB" id="A0A2N5P1B7"/>
<feature type="domain" description="Transcriptional regulator DauR-like HTH" evidence="2">
    <location>
        <begin position="149"/>
        <end position="210"/>
    </location>
</feature>
<dbReference type="Pfam" id="PF08348">
    <property type="entry name" value="PAS_6"/>
    <property type="match status" value="1"/>
</dbReference>
<reference evidence="4" key="2">
    <citation type="journal article" date="2020" name="Cell Host Microbe">
        <title>Functional and Genomic Variation between Human-Derived Isolates of Lachnospiraceae Reveals Inter- and Intra-Species Diversity.</title>
        <authorList>
            <person name="Sorbara M.T."/>
            <person name="Littmann E.R."/>
            <person name="Fontana E."/>
            <person name="Moody T.U."/>
            <person name="Kohout C.E."/>
            <person name="Gjonbalaj M."/>
            <person name="Eaton V."/>
            <person name="Seok R."/>
            <person name="Leiner I.M."/>
            <person name="Pamer E.G."/>
        </authorList>
    </citation>
    <scope>NUCLEOTIDE SEQUENCE</scope>
    <source>
        <strain evidence="4">MSK.15.32</strain>
    </source>
</reference>
<dbReference type="InterPro" id="IPR039446">
    <property type="entry name" value="DauR-like"/>
</dbReference>
<name>A0A2N5P1B7_MEDGN</name>
<dbReference type="EMBL" id="JAQMLA010000024">
    <property type="protein sequence ID" value="MDB8686941.1"/>
    <property type="molecule type" value="Genomic_DNA"/>
</dbReference>
<feature type="domain" description="YheO-like" evidence="1">
    <location>
        <begin position="5"/>
        <end position="118"/>
    </location>
</feature>
<evidence type="ECO:0000313" key="5">
    <source>
        <dbReference type="EMBL" id="RHM81467.1"/>
    </source>
</evidence>
<dbReference type="PANTHER" id="PTHR35568">
    <property type="entry name" value="TRANSCRIPTIONAL REGULATOR DAUR"/>
    <property type="match status" value="1"/>
</dbReference>
<accession>A0A2N5P1B7</accession>
<dbReference type="InterPro" id="IPR013559">
    <property type="entry name" value="YheO"/>
</dbReference>
<dbReference type="InterPro" id="IPR039445">
    <property type="entry name" value="DauR-like_HTH"/>
</dbReference>
<dbReference type="Pfam" id="PF13309">
    <property type="entry name" value="HTH_22"/>
    <property type="match status" value="1"/>
</dbReference>
<evidence type="ECO:0000313" key="6">
    <source>
        <dbReference type="Proteomes" id="UP000285610"/>
    </source>
</evidence>
<dbReference type="Proteomes" id="UP001212160">
    <property type="component" value="Unassembled WGS sequence"/>
</dbReference>
<dbReference type="PANTHER" id="PTHR35568:SF1">
    <property type="entry name" value="TRANSCRIPTIONAL REGULATOR DAUR"/>
    <property type="match status" value="1"/>
</dbReference>
<reference evidence="3" key="4">
    <citation type="submission" date="2023-01" db="EMBL/GenBank/DDBJ databases">
        <title>Human gut microbiome strain richness.</title>
        <authorList>
            <person name="Chen-Liaw A."/>
        </authorList>
    </citation>
    <scope>NUCLEOTIDE SEQUENCE</scope>
    <source>
        <strain evidence="3">RTP21484st1_H11_RTP21484_190118</strain>
    </source>
</reference>
<dbReference type="Proteomes" id="UP000285610">
    <property type="component" value="Unassembled WGS sequence"/>
</dbReference>
<dbReference type="RefSeq" id="WP_009244205.1">
    <property type="nucleotide sequence ID" value="NZ_CABKQB010000002.1"/>
</dbReference>
<gene>
    <name evidence="5" type="ORF">DWZ50_01355</name>
    <name evidence="4" type="ORF">G4993_08555</name>
    <name evidence="3" type="ORF">PNW85_09665</name>
</gene>
<protein>
    <submittedName>
        <fullName evidence="3 5">Transcriptional regulator</fullName>
    </submittedName>
</protein>
<reference evidence="4" key="3">
    <citation type="submission" date="2020-02" db="EMBL/GenBank/DDBJ databases">
        <authorList>
            <person name="Littmann E."/>
            <person name="Sorbara M."/>
        </authorList>
    </citation>
    <scope>NUCLEOTIDE SEQUENCE</scope>
    <source>
        <strain evidence="4">MSK.15.32</strain>
    </source>
</reference>
<dbReference type="EMBL" id="QRQE01000002">
    <property type="protein sequence ID" value="RHM81467.1"/>
    <property type="molecule type" value="Genomic_DNA"/>
</dbReference>
<comment type="caution">
    <text evidence="5">The sequence shown here is derived from an EMBL/GenBank/DDBJ whole genome shotgun (WGS) entry which is preliminary data.</text>
</comment>
<organism evidence="5 6">
    <name type="scientific">Mediterraneibacter gnavus</name>
    <name type="common">Ruminococcus gnavus</name>
    <dbReference type="NCBI Taxonomy" id="33038"/>
    <lineage>
        <taxon>Bacteria</taxon>
        <taxon>Bacillati</taxon>
        <taxon>Bacillota</taxon>
        <taxon>Clostridia</taxon>
        <taxon>Lachnospirales</taxon>
        <taxon>Lachnospiraceae</taxon>
        <taxon>Mediterraneibacter</taxon>
    </lineage>
</organism>
<evidence type="ECO:0000313" key="4">
    <source>
        <dbReference type="EMBL" id="NSI58450.1"/>
    </source>
</evidence>
<evidence type="ECO:0000259" key="2">
    <source>
        <dbReference type="Pfam" id="PF13309"/>
    </source>
</evidence>
<sequence>MGYSLDLLKQIAHGLAQQFGDSCEIVIHDVRHEIENTILYIENGHVTDRKSGDSASNVVLEAIKADRSTLQDQYAYLTKTNDGRLLKSSTFYIKDESGTLAYIFSINYDITALAAADQFLQSFIQTQNPAEPSASRSATPQITHNVTELLDTLIEQAISNIGKPAALMTKDEKIKVVQYLNDAGAFLITKSGDKVASILGISKFTLYNYMDAGK</sequence>
<dbReference type="Proteomes" id="UP001296580">
    <property type="component" value="Unassembled WGS sequence"/>
</dbReference>
<evidence type="ECO:0000259" key="1">
    <source>
        <dbReference type="Pfam" id="PF08348"/>
    </source>
</evidence>